<comment type="caution">
    <text evidence="1">The sequence shown here is derived from an EMBL/GenBank/DDBJ whole genome shotgun (WGS) entry which is preliminary data.</text>
</comment>
<dbReference type="PANTHER" id="PTHR33240:SF8">
    <property type="entry name" value="OS03G0439900 PROTEIN"/>
    <property type="match status" value="1"/>
</dbReference>
<dbReference type="PANTHER" id="PTHR33240">
    <property type="entry name" value="OS08G0508500 PROTEIN"/>
    <property type="match status" value="1"/>
</dbReference>
<sequence>MPAPGTLEKKNGEARANHLEATTGSLNSTQMEIFLQIQEKDLLQVPNPIETRLEEQDRRCYCRFHRSYGHDTEESFTPPNSLVEKQIDIIISRPTSGGDSSSACKTYTRAMVEKRPKHECDSEITFRSGEEEYPDHDDALISAQIANAYVNQIMVDILYFVTFQNLDLSDRDLIPMASTLTRFTTLPITIGEEPKTNTIMVSFMVVKLPSAYNAIIDRPTLNKLRAVVSTYHCMMKFSSSAGVCEAKSDPRKSKQCYLTKTTLPKKVKVEVSIIDPRKPNKLTPHPKPMEQVVEANALVKLASTRALEGCPSRVTKLHKPTIAMTKVATAKLDITGWMRYFATKKMQCSRSTRQSLPS</sequence>
<dbReference type="EMBL" id="AMZH03008265">
    <property type="protein sequence ID" value="RRT59321.1"/>
    <property type="molecule type" value="Genomic_DNA"/>
</dbReference>
<dbReference type="Proteomes" id="UP000287651">
    <property type="component" value="Unassembled WGS sequence"/>
</dbReference>
<evidence type="ECO:0000313" key="1">
    <source>
        <dbReference type="EMBL" id="RRT59321.1"/>
    </source>
</evidence>
<dbReference type="AlphaFoldDB" id="A0A426Z5T3"/>
<accession>A0A426Z5T3</accession>
<organism evidence="1 2">
    <name type="scientific">Ensete ventricosum</name>
    <name type="common">Abyssinian banana</name>
    <name type="synonym">Musa ensete</name>
    <dbReference type="NCBI Taxonomy" id="4639"/>
    <lineage>
        <taxon>Eukaryota</taxon>
        <taxon>Viridiplantae</taxon>
        <taxon>Streptophyta</taxon>
        <taxon>Embryophyta</taxon>
        <taxon>Tracheophyta</taxon>
        <taxon>Spermatophyta</taxon>
        <taxon>Magnoliopsida</taxon>
        <taxon>Liliopsida</taxon>
        <taxon>Zingiberales</taxon>
        <taxon>Musaceae</taxon>
        <taxon>Ensete</taxon>
    </lineage>
</organism>
<name>A0A426Z5T3_ENSVE</name>
<proteinExistence type="predicted"/>
<gene>
    <name evidence="1" type="ORF">B296_00031284</name>
</gene>
<evidence type="ECO:0000313" key="2">
    <source>
        <dbReference type="Proteomes" id="UP000287651"/>
    </source>
</evidence>
<protein>
    <submittedName>
        <fullName evidence="1">Uncharacterized protein</fullName>
    </submittedName>
</protein>
<reference evidence="1 2" key="1">
    <citation type="journal article" date="2014" name="Agronomy (Basel)">
        <title>A Draft Genome Sequence for Ensete ventricosum, the Drought-Tolerant Tree Against Hunger.</title>
        <authorList>
            <person name="Harrison J."/>
            <person name="Moore K.A."/>
            <person name="Paszkiewicz K."/>
            <person name="Jones T."/>
            <person name="Grant M."/>
            <person name="Ambacheew D."/>
            <person name="Muzemil S."/>
            <person name="Studholme D.J."/>
        </authorList>
    </citation>
    <scope>NUCLEOTIDE SEQUENCE [LARGE SCALE GENOMIC DNA]</scope>
</reference>